<dbReference type="eggNOG" id="KOG4562">
    <property type="taxonomic scope" value="Eukaryota"/>
</dbReference>
<feature type="region of interest" description="Disordered" evidence="1">
    <location>
        <begin position="1"/>
        <end position="35"/>
    </location>
</feature>
<dbReference type="InterPro" id="IPR041898">
    <property type="entry name" value="MAGE_WH1"/>
</dbReference>
<dbReference type="InterPro" id="IPR002190">
    <property type="entry name" value="MHD_dom"/>
</dbReference>
<dbReference type="Proteomes" id="UP000005222">
    <property type="component" value="Chromosome G"/>
</dbReference>
<name>G8YKE4_PICSO</name>
<feature type="region of interest" description="Disordered" evidence="1">
    <location>
        <begin position="282"/>
        <end position="308"/>
    </location>
</feature>
<evidence type="ECO:0000259" key="2">
    <source>
        <dbReference type="SMART" id="SM01373"/>
    </source>
</evidence>
<dbReference type="GO" id="GO:0006281">
    <property type="term" value="P:DNA repair"/>
    <property type="evidence" value="ECO:0007669"/>
    <property type="project" value="TreeGrafter"/>
</dbReference>
<reference evidence="5" key="2">
    <citation type="journal article" date="2012" name="G3 (Bethesda)">
        <title>Pichia sorbitophila, an interspecies yeast hybrid reveals early steps of genome resolution following polyploidization.</title>
        <authorList>
            <person name="Leh Louis V."/>
            <person name="Despons L."/>
            <person name="Friedrich A."/>
            <person name="Martin T."/>
            <person name="Durrens P."/>
            <person name="Casaregola S."/>
            <person name="Neuveglise C."/>
            <person name="Fairhead C."/>
            <person name="Marck C."/>
            <person name="Cruz J.A."/>
            <person name="Straub M.L."/>
            <person name="Kugler V."/>
            <person name="Sacerdot C."/>
            <person name="Uzunov Z."/>
            <person name="Thierry A."/>
            <person name="Weiss S."/>
            <person name="Bleykasten C."/>
            <person name="De Montigny J."/>
            <person name="Jacques N."/>
            <person name="Jung P."/>
            <person name="Lemaire M."/>
            <person name="Mallet S."/>
            <person name="Morel G."/>
            <person name="Richard G.F."/>
            <person name="Sarkar A."/>
            <person name="Savel G."/>
            <person name="Schacherer J."/>
            <person name="Seret M.L."/>
            <person name="Talla E."/>
            <person name="Samson G."/>
            <person name="Jubin C."/>
            <person name="Poulain J."/>
            <person name="Vacherie B."/>
            <person name="Barbe V."/>
            <person name="Pelletier E."/>
            <person name="Sherman D.J."/>
            <person name="Westhof E."/>
            <person name="Weissenbach J."/>
            <person name="Baret P.V."/>
            <person name="Wincker P."/>
            <person name="Gaillardin C."/>
            <person name="Dujon B."/>
            <person name="Souciet J.L."/>
        </authorList>
    </citation>
    <scope>NUCLEOTIDE SEQUENCE [LARGE SCALE GENOMIC DNA]</scope>
    <source>
        <strain evidence="5">ATCC MYA-4447 / BCRC 22081 / CBS 7064 / NBRC 10061 / NRRL Y-12695</strain>
    </source>
</reference>
<dbReference type="InterPro" id="IPR037445">
    <property type="entry name" value="MAGE"/>
</dbReference>
<dbReference type="EMBL" id="FO082052">
    <property type="protein sequence ID" value="CCE80789.1"/>
    <property type="molecule type" value="Genomic_DNA"/>
</dbReference>
<dbReference type="PANTHER" id="PTHR11736">
    <property type="entry name" value="MELANOMA-ASSOCIATED ANTIGEN MAGE ANTIGEN"/>
    <property type="match status" value="1"/>
</dbReference>
<sequence>MARHDNIESASSIQADSQGPSGTKRRKVGAESSRPRELVNQVVRLMLMKEHKRQLIRREHIASMYTGRRVRFEEVLGSARERLEDTYGLTIATLPEKSRGEGARTAGRATVALTKHLSPDAAAVLGELWDDDIRERQPSTSPGDTSRLAAPGADARRVESGMTLLALCLLLVSENYMSEHELKQSLASFGVGDRPVAVAGLDLTASDLISSLVKKEYLYRDVQKTADSSEHVSYTVGRRALAEFPPTAMFNTIRAIYAPADDEDVQKKAALTIERAYRLSFSIPSDRDNSSPQNPDPSTQDPPQNVLT</sequence>
<evidence type="ECO:0000313" key="5">
    <source>
        <dbReference type="Proteomes" id="UP000005222"/>
    </source>
</evidence>
<dbReference type="Pfam" id="PF01454">
    <property type="entry name" value="MAGE"/>
    <property type="match status" value="1"/>
</dbReference>
<evidence type="ECO:0000256" key="1">
    <source>
        <dbReference type="SAM" id="MobiDB-lite"/>
    </source>
</evidence>
<keyword evidence="5" id="KW-1185">Reference proteome</keyword>
<dbReference type="GO" id="GO:0005634">
    <property type="term" value="C:nucleus"/>
    <property type="evidence" value="ECO:0007669"/>
    <property type="project" value="TreeGrafter"/>
</dbReference>
<feature type="compositionally biased region" description="Polar residues" evidence="1">
    <location>
        <begin position="8"/>
        <end position="21"/>
    </location>
</feature>
<dbReference type="InParanoid" id="G8YKE4"/>
<proteinExistence type="predicted"/>
<dbReference type="OrthoDB" id="205198at2759"/>
<dbReference type="Gene3D" id="1.10.10.1210">
    <property type="entry name" value="MAGE homology domain, winged helix WH2 motif"/>
    <property type="match status" value="1"/>
</dbReference>
<feature type="compositionally biased region" description="Polar residues" evidence="1">
    <location>
        <begin position="290"/>
        <end position="308"/>
    </location>
</feature>
<protein>
    <submittedName>
        <fullName evidence="3">Piso0_003120 protein</fullName>
    </submittedName>
</protein>
<organism evidence="3 5">
    <name type="scientific">Pichia sorbitophila (strain ATCC MYA-4447 / BCRC 22081 / CBS 7064 / NBRC 10061 / NRRL Y-12695)</name>
    <name type="common">Hybrid yeast</name>
    <dbReference type="NCBI Taxonomy" id="559304"/>
    <lineage>
        <taxon>Eukaryota</taxon>
        <taxon>Fungi</taxon>
        <taxon>Dikarya</taxon>
        <taxon>Ascomycota</taxon>
        <taxon>Saccharomycotina</taxon>
        <taxon>Pichiomycetes</taxon>
        <taxon>Debaryomycetaceae</taxon>
        <taxon>Millerozyma</taxon>
    </lineage>
</organism>
<dbReference type="Proteomes" id="UP000005222">
    <property type="component" value="Chromosome H"/>
</dbReference>
<accession>G8YKE4</accession>
<evidence type="ECO:0000313" key="4">
    <source>
        <dbReference type="EMBL" id="CCE80789.1"/>
    </source>
</evidence>
<evidence type="ECO:0000313" key="3">
    <source>
        <dbReference type="EMBL" id="CCE80024.1"/>
    </source>
</evidence>
<feature type="domain" description="MAGE" evidence="2">
    <location>
        <begin position="42"/>
        <end position="249"/>
    </location>
</feature>
<dbReference type="HOGENOM" id="CLU_049350_0_0_1"/>
<dbReference type="EMBL" id="FO082053">
    <property type="protein sequence ID" value="CCE80024.1"/>
    <property type="molecule type" value="Genomic_DNA"/>
</dbReference>
<dbReference type="AlphaFoldDB" id="G8YKE4"/>
<dbReference type="PANTHER" id="PTHR11736:SF14">
    <property type="entry name" value="NSE3 HOMOLOG, SMC5-SMC6 COMPLEX COMPONENT"/>
    <property type="match status" value="1"/>
</dbReference>
<dbReference type="STRING" id="559304.G8YKE4"/>
<reference evidence="3" key="1">
    <citation type="submission" date="2011-10" db="EMBL/GenBank/DDBJ databases">
        <authorList>
            <person name="Genoscope - CEA"/>
        </authorList>
    </citation>
    <scope>NUCLEOTIDE SEQUENCE</scope>
</reference>
<dbReference type="Gene3D" id="1.10.10.1200">
    <property type="entry name" value="MAGE homology domain, winged helix WH1 motif"/>
    <property type="match status" value="1"/>
</dbReference>
<dbReference type="InterPro" id="IPR041899">
    <property type="entry name" value="MAGE_WH2"/>
</dbReference>
<gene>
    <name evidence="3" type="primary">Piso0_003120</name>
    <name evidence="3" type="ORF">GNLVRS01_PISO0G05330g</name>
    <name evidence="4" type="ORF">GNLVRS01_PISO0H05331g</name>
</gene>
<dbReference type="SMART" id="SM01373">
    <property type="entry name" value="MAGE"/>
    <property type="match status" value="1"/>
</dbReference>